<gene>
    <name evidence="2" type="ORF">NNIBIDOC_00127</name>
</gene>
<keyword evidence="1" id="KW-1133">Transmembrane helix</keyword>
<evidence type="ECO:0000313" key="2">
    <source>
        <dbReference type="EMBL" id="QBM91456.1"/>
    </source>
</evidence>
<proteinExistence type="predicted"/>
<keyword evidence="2" id="KW-0614">Plasmid</keyword>
<accession>A0A482ETT9</accession>
<feature type="transmembrane region" description="Helical" evidence="1">
    <location>
        <begin position="35"/>
        <end position="53"/>
    </location>
</feature>
<evidence type="ECO:0000256" key="1">
    <source>
        <dbReference type="SAM" id="Phobius"/>
    </source>
</evidence>
<dbReference type="AlphaFoldDB" id="A0A482ETT9"/>
<protein>
    <submittedName>
        <fullName evidence="2">Uncharacterized protein</fullName>
    </submittedName>
</protein>
<dbReference type="RefSeq" id="WP_225312343.1">
    <property type="nucleotide sequence ID" value="NZ_MK356558.1"/>
</dbReference>
<name>A0A482ETT9_SALSP</name>
<reference evidence="2" key="1">
    <citation type="submission" date="2019-01" db="EMBL/GenBank/DDBJ databases">
        <title>Salmonella strain 1423 plasmid sequences.</title>
        <authorList>
            <person name="Chen K."/>
            <person name="Chen S."/>
        </authorList>
    </citation>
    <scope>NUCLEOTIDE SEQUENCE</scope>
    <source>
        <strain evidence="2">Sa1423</strain>
        <plasmid evidence="2">pSa1423-160k</plasmid>
    </source>
</reference>
<geneLocation type="plasmid" evidence="2">
    <name>pSa1423-160k</name>
</geneLocation>
<organism evidence="2">
    <name type="scientific">Salmonella sp</name>
    <dbReference type="NCBI Taxonomy" id="599"/>
    <lineage>
        <taxon>Bacteria</taxon>
        <taxon>Pseudomonadati</taxon>
        <taxon>Pseudomonadota</taxon>
        <taxon>Gammaproteobacteria</taxon>
        <taxon>Enterobacterales</taxon>
        <taxon>Enterobacteriaceae</taxon>
        <taxon>Salmonella</taxon>
    </lineage>
</organism>
<dbReference type="EMBL" id="MK356558">
    <property type="protein sequence ID" value="QBM91456.1"/>
    <property type="molecule type" value="Genomic_DNA"/>
</dbReference>
<keyword evidence="1" id="KW-0812">Transmembrane</keyword>
<keyword evidence="1" id="KW-0472">Membrane</keyword>
<sequence length="118" mass="13024">MVNANPCSRQNSSGVSTLQNILRSFPAIAANRKPVLTILIGMVFLLVVSYFTINTNPLVSQYYQSRHWGTLMDICILEKPSTGIWIAELVGSAVQLNAMGSRVNQTFIPLPRRFGINA</sequence>